<name>A0A3D8QVD7_9EURO</name>
<dbReference type="AlphaFoldDB" id="A0A3D8QVD7"/>
<dbReference type="EMBL" id="PVWQ01000013">
    <property type="protein sequence ID" value="RDW65668.1"/>
    <property type="molecule type" value="Genomic_DNA"/>
</dbReference>
<feature type="transmembrane region" description="Helical" evidence="2">
    <location>
        <begin position="207"/>
        <end position="225"/>
    </location>
</feature>
<proteinExistence type="predicted"/>
<gene>
    <name evidence="4" type="ORF">DSM5745_09407</name>
</gene>
<evidence type="ECO:0000313" key="4">
    <source>
        <dbReference type="EMBL" id="RDW65668.1"/>
    </source>
</evidence>
<keyword evidence="2" id="KW-0472">Membrane</keyword>
<feature type="signal peptide" evidence="3">
    <location>
        <begin position="1"/>
        <end position="21"/>
    </location>
</feature>
<keyword evidence="5" id="KW-1185">Reference proteome</keyword>
<evidence type="ECO:0000256" key="3">
    <source>
        <dbReference type="SAM" id="SignalP"/>
    </source>
</evidence>
<comment type="caution">
    <text evidence="4">The sequence shown here is derived from an EMBL/GenBank/DDBJ whole genome shotgun (WGS) entry which is preliminary data.</text>
</comment>
<feature type="compositionally biased region" description="Pro residues" evidence="1">
    <location>
        <begin position="282"/>
        <end position="293"/>
    </location>
</feature>
<dbReference type="Proteomes" id="UP000256690">
    <property type="component" value="Unassembled WGS sequence"/>
</dbReference>
<feature type="chain" id="PRO_5017650069" evidence="3">
    <location>
        <begin position="22"/>
        <end position="498"/>
    </location>
</feature>
<evidence type="ECO:0000256" key="1">
    <source>
        <dbReference type="SAM" id="MobiDB-lite"/>
    </source>
</evidence>
<accession>A0A3D8QVD7</accession>
<keyword evidence="2" id="KW-1133">Transmembrane helix</keyword>
<organism evidence="4 5">
    <name type="scientific">Aspergillus mulundensis</name>
    <dbReference type="NCBI Taxonomy" id="1810919"/>
    <lineage>
        <taxon>Eukaryota</taxon>
        <taxon>Fungi</taxon>
        <taxon>Dikarya</taxon>
        <taxon>Ascomycota</taxon>
        <taxon>Pezizomycotina</taxon>
        <taxon>Eurotiomycetes</taxon>
        <taxon>Eurotiomycetidae</taxon>
        <taxon>Eurotiales</taxon>
        <taxon>Aspergillaceae</taxon>
        <taxon>Aspergillus</taxon>
        <taxon>Aspergillus subgen. Nidulantes</taxon>
    </lineage>
</organism>
<reference evidence="4 5" key="1">
    <citation type="journal article" date="2018" name="IMA Fungus">
        <title>IMA Genome-F 9: Draft genome sequence of Annulohypoxylon stygium, Aspergillus mulundensis, Berkeleyomyces basicola (syn. Thielaviopsis basicola), Ceratocystis smalleyi, two Cercospora beticola strains, Coleophoma cylindrospora, Fusarium fracticaudum, Phialophora cf. hyalina, and Morchella septimelata.</title>
        <authorList>
            <person name="Wingfield B.D."/>
            <person name="Bills G.F."/>
            <person name="Dong Y."/>
            <person name="Huang W."/>
            <person name="Nel W.J."/>
            <person name="Swalarsk-Parry B.S."/>
            <person name="Vaghefi N."/>
            <person name="Wilken P.M."/>
            <person name="An Z."/>
            <person name="de Beer Z.W."/>
            <person name="De Vos L."/>
            <person name="Chen L."/>
            <person name="Duong T.A."/>
            <person name="Gao Y."/>
            <person name="Hammerbacher A."/>
            <person name="Kikkert J.R."/>
            <person name="Li Y."/>
            <person name="Li H."/>
            <person name="Li K."/>
            <person name="Li Q."/>
            <person name="Liu X."/>
            <person name="Ma X."/>
            <person name="Naidoo K."/>
            <person name="Pethybridge S.J."/>
            <person name="Sun J."/>
            <person name="Steenkamp E.T."/>
            <person name="van der Nest M.A."/>
            <person name="van Wyk S."/>
            <person name="Wingfield M.J."/>
            <person name="Xiong C."/>
            <person name="Yue Q."/>
            <person name="Zhang X."/>
        </authorList>
    </citation>
    <scope>NUCLEOTIDE SEQUENCE [LARGE SCALE GENOMIC DNA]</scope>
    <source>
        <strain evidence="4 5">DSM 5745</strain>
    </source>
</reference>
<sequence length="498" mass="54703">MFFSANLVSLAVTLSASLCSATGNLPSRSTQEYDAWKRILDGPAFQKASNVVFNHTSTVPEILTKYNISYEEFAEEACLKGNATPSHVEVYYRLRNQTDDLDCPMVPYQLLSHGRTLQANYTFAQATYGPVLGNFTAKSQACAANRRKLELALVDPALEERGLTISSFANARQYWFSAGVTAGLFSIACTLTLSLNDNPQYTAVNTAACTTLITITLLSMVNVYMKTNVGSVTIAKNTYKQSLINAHVAGNLAIGIIGNNIAVDVANNGRSRSRRARSRQSPPHPARLPPPQPDTARIHLGKLHAPRLMHYDGAQIGRGPNYTGPVEFWHEPHPHNKSSAITYYGLPLASTASEIHTQQQNRRQGLPIPLQRRQTCSTLTDSVELGVLDTIDLSCPELSFFGNWYGDPGAMYYGATQYNPAQSAAWAWDGGTDNLDYNGFVGFMNDITADMVANQAWMGCLCNVENRQWYRTGSLQLSWSNLYIGFGLCWAANCGQGY</sequence>
<protein>
    <submittedName>
        <fullName evidence="4">Uncharacterized protein</fullName>
    </submittedName>
</protein>
<keyword evidence="2" id="KW-0812">Transmembrane</keyword>
<keyword evidence="3" id="KW-0732">Signal</keyword>
<evidence type="ECO:0000313" key="5">
    <source>
        <dbReference type="Proteomes" id="UP000256690"/>
    </source>
</evidence>
<dbReference type="RefSeq" id="XP_026599771.1">
    <property type="nucleotide sequence ID" value="XM_026751423.1"/>
</dbReference>
<dbReference type="OrthoDB" id="3555889at2759"/>
<feature type="region of interest" description="Disordered" evidence="1">
    <location>
        <begin position="269"/>
        <end position="296"/>
    </location>
</feature>
<evidence type="ECO:0000256" key="2">
    <source>
        <dbReference type="SAM" id="Phobius"/>
    </source>
</evidence>
<feature type="transmembrane region" description="Helical" evidence="2">
    <location>
        <begin position="174"/>
        <end position="195"/>
    </location>
</feature>
<dbReference type="GeneID" id="38119777"/>